<dbReference type="InterPro" id="IPR003703">
    <property type="entry name" value="Acyl_CoA_thio"/>
</dbReference>
<reference evidence="6" key="1">
    <citation type="submission" date="2020-05" db="EMBL/GenBank/DDBJ databases">
        <authorList>
            <person name="Chiriac C."/>
            <person name="Salcher M."/>
            <person name="Ghai R."/>
            <person name="Kavagutti S V."/>
        </authorList>
    </citation>
    <scope>NUCLEOTIDE SEQUENCE</scope>
</reference>
<protein>
    <submittedName>
        <fullName evidence="6">Unannotated protein</fullName>
    </submittedName>
</protein>
<dbReference type="GO" id="GO:0047617">
    <property type="term" value="F:fatty acyl-CoA hydrolase activity"/>
    <property type="evidence" value="ECO:0007669"/>
    <property type="project" value="InterPro"/>
</dbReference>
<dbReference type="EMBL" id="CAFBOS010000092">
    <property type="protein sequence ID" value="CAB5000087.1"/>
    <property type="molecule type" value="Genomic_DNA"/>
</dbReference>
<accession>A0A6J7P417</accession>
<evidence type="ECO:0000256" key="1">
    <source>
        <dbReference type="ARBA" id="ARBA00006538"/>
    </source>
</evidence>
<dbReference type="AlphaFoldDB" id="A0A6J7P417"/>
<evidence type="ECO:0000259" key="4">
    <source>
        <dbReference type="Pfam" id="PF20789"/>
    </source>
</evidence>
<comment type="similarity">
    <text evidence="1">Belongs to the C/M/P thioester hydrolase family.</text>
</comment>
<dbReference type="InterPro" id="IPR029069">
    <property type="entry name" value="HotDog_dom_sf"/>
</dbReference>
<evidence type="ECO:0000259" key="3">
    <source>
        <dbReference type="Pfam" id="PF13622"/>
    </source>
</evidence>
<evidence type="ECO:0000313" key="5">
    <source>
        <dbReference type="EMBL" id="CAB4930310.1"/>
    </source>
</evidence>
<dbReference type="PANTHER" id="PTHR11066">
    <property type="entry name" value="ACYL-COA THIOESTERASE"/>
    <property type="match status" value="1"/>
</dbReference>
<dbReference type="GO" id="GO:0009062">
    <property type="term" value="P:fatty acid catabolic process"/>
    <property type="evidence" value="ECO:0007669"/>
    <property type="project" value="TreeGrafter"/>
</dbReference>
<dbReference type="CDD" id="cd03444">
    <property type="entry name" value="Thioesterase_II_repeat1"/>
    <property type="match status" value="1"/>
</dbReference>
<dbReference type="GO" id="GO:0006637">
    <property type="term" value="P:acyl-CoA metabolic process"/>
    <property type="evidence" value="ECO:0007669"/>
    <property type="project" value="InterPro"/>
</dbReference>
<proteinExistence type="inferred from homology"/>
<organism evidence="6">
    <name type="scientific">freshwater metagenome</name>
    <dbReference type="NCBI Taxonomy" id="449393"/>
    <lineage>
        <taxon>unclassified sequences</taxon>
        <taxon>metagenomes</taxon>
        <taxon>ecological metagenomes</taxon>
    </lineage>
</organism>
<dbReference type="InterPro" id="IPR049449">
    <property type="entry name" value="TesB_ACOT8-like_N"/>
</dbReference>
<feature type="domain" description="Acyl-CoA thioesterase-like C-terminal" evidence="4">
    <location>
        <begin position="162"/>
        <end position="263"/>
    </location>
</feature>
<keyword evidence="2" id="KW-0378">Hydrolase</keyword>
<dbReference type="GO" id="GO:0005782">
    <property type="term" value="C:peroxisomal matrix"/>
    <property type="evidence" value="ECO:0007669"/>
    <property type="project" value="UniProtKB-SubCell"/>
</dbReference>
<dbReference type="InterPro" id="IPR042171">
    <property type="entry name" value="Acyl-CoA_hotdog"/>
</dbReference>
<dbReference type="CDD" id="cd03445">
    <property type="entry name" value="Thioesterase_II_repeat2"/>
    <property type="match status" value="1"/>
</dbReference>
<sequence>MTPMTPMTFAADMNEMLALESIDRDIFRGWNTVDAKVKPALYGGQVAAQALMAAGRTVTADRAPHSLHGYFLRPGNPKRPVLLQVHRDRDGRSFSARHVSALQDGEVIFSMLASFHVPEAGATVDLVPTSPALEPESCAPRGDFALLDIRAAVPDDPELDRGTPPYMWIRSRVTVPADPLTQACALTYVSDLGSGFGQLDVPGLAKGGPSIDHALWFHEPVDVNQWLLLELWPSKAGGARGVYAGSLRDQRGVLGATLVQEMLLRTFN</sequence>
<feature type="domain" description="Acyl-CoA thioesterase-like N-terminal HotDog" evidence="3">
    <location>
        <begin position="38"/>
        <end position="116"/>
    </location>
</feature>
<gene>
    <name evidence="5" type="ORF">UFOPK3543_02617</name>
    <name evidence="6" type="ORF">UFOPK3967_01570</name>
</gene>
<evidence type="ECO:0000313" key="6">
    <source>
        <dbReference type="EMBL" id="CAB5000087.1"/>
    </source>
</evidence>
<dbReference type="EMBL" id="CAFBMH010000137">
    <property type="protein sequence ID" value="CAB4930310.1"/>
    <property type="molecule type" value="Genomic_DNA"/>
</dbReference>
<dbReference type="Gene3D" id="2.40.160.210">
    <property type="entry name" value="Acyl-CoA thioesterase, double hotdog domain"/>
    <property type="match status" value="1"/>
</dbReference>
<dbReference type="Pfam" id="PF20789">
    <property type="entry name" value="4HBT_3C"/>
    <property type="match status" value="1"/>
</dbReference>
<dbReference type="PANTHER" id="PTHR11066:SF34">
    <property type="entry name" value="ACYL-COENZYME A THIOESTERASE 8"/>
    <property type="match status" value="1"/>
</dbReference>
<evidence type="ECO:0000256" key="2">
    <source>
        <dbReference type="ARBA" id="ARBA00022801"/>
    </source>
</evidence>
<dbReference type="Pfam" id="PF13622">
    <property type="entry name" value="4HBT_3"/>
    <property type="match status" value="1"/>
</dbReference>
<dbReference type="InterPro" id="IPR049450">
    <property type="entry name" value="ACOT8-like_C"/>
</dbReference>
<dbReference type="SUPFAM" id="SSF54637">
    <property type="entry name" value="Thioesterase/thiol ester dehydrase-isomerase"/>
    <property type="match status" value="2"/>
</dbReference>
<name>A0A6J7P417_9ZZZZ</name>